<keyword evidence="4" id="KW-0187">Copper transport</keyword>
<protein>
    <recommendedName>
        <fullName evidence="4">Copper transport protein</fullName>
    </recommendedName>
</protein>
<keyword evidence="6" id="KW-1185">Reference proteome</keyword>
<keyword evidence="3 4" id="KW-0472">Membrane</keyword>
<dbReference type="GO" id="GO:0005886">
    <property type="term" value="C:plasma membrane"/>
    <property type="evidence" value="ECO:0007669"/>
    <property type="project" value="TreeGrafter"/>
</dbReference>
<dbReference type="GeneID" id="83178798"/>
<keyword evidence="4" id="KW-0186">Copper</keyword>
<name>A0A9W9N405_9EURO</name>
<evidence type="ECO:0000313" key="6">
    <source>
        <dbReference type="Proteomes" id="UP001150904"/>
    </source>
</evidence>
<comment type="similarity">
    <text evidence="4">Belongs to the copper transporter (Ctr) (TC 1.A.56) family. SLC31A subfamily.</text>
</comment>
<dbReference type="RefSeq" id="XP_058310959.1">
    <property type="nucleotide sequence ID" value="XM_058451497.1"/>
</dbReference>
<keyword evidence="2 4" id="KW-1133">Transmembrane helix</keyword>
<evidence type="ECO:0000256" key="1">
    <source>
        <dbReference type="ARBA" id="ARBA00022692"/>
    </source>
</evidence>
<keyword evidence="1 4" id="KW-0812">Transmembrane</keyword>
<feature type="transmembrane region" description="Helical" evidence="4">
    <location>
        <begin position="123"/>
        <end position="148"/>
    </location>
</feature>
<proteinExistence type="inferred from homology"/>
<feature type="transmembrane region" description="Helical" evidence="4">
    <location>
        <begin position="46"/>
        <end position="64"/>
    </location>
</feature>
<dbReference type="EMBL" id="JAPQKR010000008">
    <property type="protein sequence ID" value="KAJ5212789.1"/>
    <property type="molecule type" value="Genomic_DNA"/>
</dbReference>
<evidence type="ECO:0000256" key="4">
    <source>
        <dbReference type="RuleBase" id="RU367022"/>
    </source>
</evidence>
<dbReference type="InterPro" id="IPR007274">
    <property type="entry name" value="Cop_transporter"/>
</dbReference>
<evidence type="ECO:0000256" key="2">
    <source>
        <dbReference type="ARBA" id="ARBA00022989"/>
    </source>
</evidence>
<evidence type="ECO:0000313" key="5">
    <source>
        <dbReference type="EMBL" id="KAJ5212789.1"/>
    </source>
</evidence>
<comment type="subcellular location">
    <subcellularLocation>
        <location evidence="4">Membrane</location>
        <topology evidence="4">Multi-pass membrane protein</topology>
    </subcellularLocation>
</comment>
<dbReference type="AlphaFoldDB" id="A0A9W9N405"/>
<keyword evidence="4" id="KW-0406">Ion transport</keyword>
<comment type="caution">
    <text evidence="5">The sequence shown here is derived from an EMBL/GenBank/DDBJ whole genome shotgun (WGS) entry which is preliminary data.</text>
</comment>
<dbReference type="OrthoDB" id="73901at2759"/>
<keyword evidence="4" id="KW-0813">Transport</keyword>
<reference evidence="5" key="1">
    <citation type="submission" date="2022-12" db="EMBL/GenBank/DDBJ databases">
        <authorList>
            <person name="Petersen C."/>
        </authorList>
    </citation>
    <scope>NUCLEOTIDE SEQUENCE</scope>
    <source>
        <strain evidence="5">IBT 15544</strain>
    </source>
</reference>
<accession>A0A9W9N405</accession>
<reference evidence="5" key="2">
    <citation type="journal article" date="2023" name="IMA Fungus">
        <title>Comparative genomic study of the Penicillium genus elucidates a diverse pangenome and 15 lateral gene transfer events.</title>
        <authorList>
            <person name="Petersen C."/>
            <person name="Sorensen T."/>
            <person name="Nielsen M.R."/>
            <person name="Sondergaard T.E."/>
            <person name="Sorensen J.L."/>
            <person name="Fitzpatrick D.A."/>
            <person name="Frisvad J.C."/>
            <person name="Nielsen K.L."/>
        </authorList>
    </citation>
    <scope>NUCLEOTIDE SEQUENCE</scope>
    <source>
        <strain evidence="5">IBT 15544</strain>
    </source>
</reference>
<dbReference type="PANTHER" id="PTHR12483">
    <property type="entry name" value="SOLUTE CARRIER FAMILY 31 COPPER TRANSPORTERS"/>
    <property type="match status" value="1"/>
</dbReference>
<dbReference type="GO" id="GO:0005375">
    <property type="term" value="F:copper ion transmembrane transporter activity"/>
    <property type="evidence" value="ECO:0007669"/>
    <property type="project" value="UniProtKB-UniRule"/>
</dbReference>
<dbReference type="Pfam" id="PF04145">
    <property type="entry name" value="Ctr"/>
    <property type="match status" value="1"/>
</dbReference>
<sequence length="163" mass="18043">MQMTTATTTASGLAMTSTASMSTMNMAFNTENLSTLLFSNSWRPTSTGAYTGTWFFLFFLAVIWRAMSAQLVKLDAFWASKSAGYPILINGGQDKPSREKLIQTWRLSINLPRAVFRMVNQGIAYLLMIAVMTMNVGFFFAVLVGYFFGELTFGRVGMATVDS</sequence>
<organism evidence="5 6">
    <name type="scientific">Penicillium cinerascens</name>
    <dbReference type="NCBI Taxonomy" id="70096"/>
    <lineage>
        <taxon>Eukaryota</taxon>
        <taxon>Fungi</taxon>
        <taxon>Dikarya</taxon>
        <taxon>Ascomycota</taxon>
        <taxon>Pezizomycotina</taxon>
        <taxon>Eurotiomycetes</taxon>
        <taxon>Eurotiomycetidae</taxon>
        <taxon>Eurotiales</taxon>
        <taxon>Aspergillaceae</taxon>
        <taxon>Penicillium</taxon>
    </lineage>
</organism>
<dbReference type="Proteomes" id="UP001150904">
    <property type="component" value="Unassembled WGS sequence"/>
</dbReference>
<dbReference type="PANTHER" id="PTHR12483:SF120">
    <property type="entry name" value="HIGH-AFFINITY COPPER TRANSPORTER CTRA2"/>
    <property type="match status" value="1"/>
</dbReference>
<gene>
    <name evidence="5" type="ORF">N7498_004435</name>
</gene>
<evidence type="ECO:0000256" key="3">
    <source>
        <dbReference type="ARBA" id="ARBA00023136"/>
    </source>
</evidence>